<dbReference type="PANTHER" id="PTHR43471:SF3">
    <property type="entry name" value="ABC TRANSPORTER PERMEASE PROTEIN NATB"/>
    <property type="match status" value="1"/>
</dbReference>
<reference evidence="7 8" key="1">
    <citation type="submission" date="2019-10" db="EMBL/GenBank/DDBJ databases">
        <title>Alkalibaculum tamaniensis sp.nov., a new alkaliphilic acetogen, isolated on methoxylated aromatics from a mud volcano.</title>
        <authorList>
            <person name="Khomyakova M.A."/>
            <person name="Merkel A.Y."/>
            <person name="Bonch-Osmolovskaya E.A."/>
            <person name="Slobodkin A.I."/>
        </authorList>
    </citation>
    <scope>NUCLEOTIDE SEQUENCE [LARGE SCALE GENOMIC DNA]</scope>
    <source>
        <strain evidence="7 8">M08DMB</strain>
    </source>
</reference>
<dbReference type="EMBL" id="WHNX01000003">
    <property type="protein sequence ID" value="MPW24576.1"/>
    <property type="molecule type" value="Genomic_DNA"/>
</dbReference>
<feature type="transmembrane region" description="Helical" evidence="5">
    <location>
        <begin position="364"/>
        <end position="386"/>
    </location>
</feature>
<feature type="transmembrane region" description="Helical" evidence="5">
    <location>
        <begin position="21"/>
        <end position="41"/>
    </location>
</feature>
<feature type="transmembrane region" description="Helical" evidence="5">
    <location>
        <begin position="275"/>
        <end position="300"/>
    </location>
</feature>
<comment type="subcellular location">
    <subcellularLocation>
        <location evidence="1">Membrane</location>
        <topology evidence="1">Multi-pass membrane protein</topology>
    </subcellularLocation>
</comment>
<dbReference type="GO" id="GO:0140359">
    <property type="term" value="F:ABC-type transporter activity"/>
    <property type="evidence" value="ECO:0007669"/>
    <property type="project" value="InterPro"/>
</dbReference>
<name>A0A6A7K539_9FIRM</name>
<comment type="caution">
    <text evidence="7">The sequence shown here is derived from an EMBL/GenBank/DDBJ whole genome shotgun (WGS) entry which is preliminary data.</text>
</comment>
<dbReference type="AlphaFoldDB" id="A0A6A7K539"/>
<keyword evidence="8" id="KW-1185">Reference proteome</keyword>
<evidence type="ECO:0000313" key="8">
    <source>
        <dbReference type="Proteomes" id="UP000440004"/>
    </source>
</evidence>
<protein>
    <submittedName>
        <fullName evidence="7">ABC transporter permease</fullName>
    </submittedName>
</protein>
<dbReference type="GO" id="GO:0016020">
    <property type="term" value="C:membrane"/>
    <property type="evidence" value="ECO:0007669"/>
    <property type="project" value="UniProtKB-SubCell"/>
</dbReference>
<accession>A0A6A7K539</accession>
<evidence type="ECO:0000256" key="3">
    <source>
        <dbReference type="ARBA" id="ARBA00022989"/>
    </source>
</evidence>
<sequence length="410" mass="45530">MKNFLTVLKFELMHFLKNKGFLISTIIICILIAIGLSIPSIRGVFTSSNEDSLDNADKELISYGYINSNNTLHNTEFLESNFPLGNLKKYSSKEDLEKGIMSGDLEAGFILESPSQYEYIVQNNELIDMNQSIFHESFSKAVQIQGFEELGIEYEDISQLLSPIIQYETIILGTDSAGNYLYTYILVFILYFMIIMYGQLIATSVASEKSNRAMEVLITSTDSTNLIFGKVLGGAIAGIIQVGLVLLTAKIFYTLNANAWDNMLDFIFEIPIDVILLFSVFGILGYLFYSFIFGALGALVSRTEDVSTSSTPVTITFVVVFIIAMSGMYNTEGLIMTITSYLPISSFLSMFVRVSMGTVSTIEVLISLAILIISTVITGVIASKIYRMGTLMYGNPVKIKTAIKLLRRQK</sequence>
<keyword evidence="3 5" id="KW-1133">Transmembrane helix</keyword>
<proteinExistence type="predicted"/>
<feature type="transmembrane region" description="Helical" evidence="5">
    <location>
        <begin position="227"/>
        <end position="255"/>
    </location>
</feature>
<dbReference type="InterPro" id="IPR013525">
    <property type="entry name" value="ABC2_TM"/>
</dbReference>
<feature type="domain" description="ABC-2 type transporter transmembrane" evidence="6">
    <location>
        <begin position="19"/>
        <end position="383"/>
    </location>
</feature>
<keyword evidence="4 5" id="KW-0472">Membrane</keyword>
<dbReference type="PANTHER" id="PTHR43471">
    <property type="entry name" value="ABC TRANSPORTER PERMEASE"/>
    <property type="match status" value="1"/>
</dbReference>
<evidence type="ECO:0000256" key="1">
    <source>
        <dbReference type="ARBA" id="ARBA00004141"/>
    </source>
</evidence>
<evidence type="ECO:0000259" key="6">
    <source>
        <dbReference type="Pfam" id="PF12698"/>
    </source>
</evidence>
<evidence type="ECO:0000256" key="5">
    <source>
        <dbReference type="SAM" id="Phobius"/>
    </source>
</evidence>
<evidence type="ECO:0000313" key="7">
    <source>
        <dbReference type="EMBL" id="MPW24576.1"/>
    </source>
</evidence>
<dbReference type="RefSeq" id="WP_152801204.1">
    <property type="nucleotide sequence ID" value="NZ_WHNX01000003.1"/>
</dbReference>
<evidence type="ECO:0000256" key="4">
    <source>
        <dbReference type="ARBA" id="ARBA00023136"/>
    </source>
</evidence>
<gene>
    <name evidence="7" type="ORF">GC105_02055</name>
</gene>
<evidence type="ECO:0000256" key="2">
    <source>
        <dbReference type="ARBA" id="ARBA00022692"/>
    </source>
</evidence>
<organism evidence="7 8">
    <name type="scientific">Alkalibaculum sporogenes</name>
    <dbReference type="NCBI Taxonomy" id="2655001"/>
    <lineage>
        <taxon>Bacteria</taxon>
        <taxon>Bacillati</taxon>
        <taxon>Bacillota</taxon>
        <taxon>Clostridia</taxon>
        <taxon>Eubacteriales</taxon>
        <taxon>Eubacteriaceae</taxon>
        <taxon>Alkalibaculum</taxon>
    </lineage>
</organism>
<feature type="transmembrane region" description="Helical" evidence="5">
    <location>
        <begin position="181"/>
        <end position="206"/>
    </location>
</feature>
<keyword evidence="2 5" id="KW-0812">Transmembrane</keyword>
<dbReference type="Pfam" id="PF12698">
    <property type="entry name" value="ABC2_membrane_3"/>
    <property type="match status" value="1"/>
</dbReference>
<dbReference type="Proteomes" id="UP000440004">
    <property type="component" value="Unassembled WGS sequence"/>
</dbReference>
<feature type="transmembrane region" description="Helical" evidence="5">
    <location>
        <begin position="335"/>
        <end position="352"/>
    </location>
</feature>
<feature type="transmembrane region" description="Helical" evidence="5">
    <location>
        <begin position="312"/>
        <end position="329"/>
    </location>
</feature>